<dbReference type="AlphaFoldDB" id="A0A1A2XV76"/>
<dbReference type="RefSeq" id="WP_065019248.1">
    <property type="nucleotide sequence ID" value="NZ_LZKG01000094.1"/>
</dbReference>
<evidence type="ECO:0000313" key="2">
    <source>
        <dbReference type="Proteomes" id="UP000093943"/>
    </source>
</evidence>
<dbReference type="Proteomes" id="UP000093943">
    <property type="component" value="Unassembled WGS sequence"/>
</dbReference>
<organism evidence="1 2">
    <name type="scientific">Mycolicibacter sinensis (strain JDM601)</name>
    <name type="common">Mycobacterium sinense</name>
    <dbReference type="NCBI Taxonomy" id="875328"/>
    <lineage>
        <taxon>Bacteria</taxon>
        <taxon>Bacillati</taxon>
        <taxon>Actinomycetota</taxon>
        <taxon>Actinomycetes</taxon>
        <taxon>Mycobacteriales</taxon>
        <taxon>Mycobacteriaceae</taxon>
        <taxon>Mycolicibacter</taxon>
    </lineage>
</organism>
<accession>A0A1A2XV76</accession>
<evidence type="ECO:0000313" key="1">
    <source>
        <dbReference type="EMBL" id="OBI29053.1"/>
    </source>
</evidence>
<dbReference type="EMBL" id="LZKG01000094">
    <property type="protein sequence ID" value="OBI29053.1"/>
    <property type="molecule type" value="Genomic_DNA"/>
</dbReference>
<proteinExistence type="predicted"/>
<sequence>MDEHLATMPGERVDTIDGIVRHHVAAAERCEHLFVVAPAVVEDKQRPQFERIWETAHTAALF</sequence>
<comment type="caution">
    <text evidence="1">The sequence shown here is derived from an EMBL/GenBank/DDBJ whole genome shotgun (WGS) entry which is preliminary data.</text>
</comment>
<reference evidence="2" key="1">
    <citation type="submission" date="2016-06" db="EMBL/GenBank/DDBJ databases">
        <authorList>
            <person name="Sutton G."/>
            <person name="Brinkac L."/>
            <person name="Sanka R."/>
            <person name="Adams M."/>
            <person name="Lau E."/>
            <person name="Sam S."/>
            <person name="Sreng N."/>
            <person name="Him V."/>
            <person name="Kerleguer A."/>
            <person name="Cheng S."/>
        </authorList>
    </citation>
    <scope>NUCLEOTIDE SEQUENCE [LARGE SCALE GENOMIC DNA]</scope>
    <source>
        <strain evidence="2">E1876</strain>
    </source>
</reference>
<gene>
    <name evidence="1" type="ORF">A5710_22645</name>
</gene>
<name>A0A1A2XV76_MYCSD</name>
<protein>
    <submittedName>
        <fullName evidence="1">Uncharacterized protein</fullName>
    </submittedName>
</protein>